<dbReference type="Proteomes" id="UP000321126">
    <property type="component" value="Unassembled WGS sequence"/>
</dbReference>
<sequence length="119" mass="13077">MRTLTVVQGLEILASWLEDNVTCETELCFDNPEAGTDSAMLLPCVEAALAMIKHALNPAVTAGDGLLHLRAQGEANDYALLKDGDWFARVLMNGAMTHPQQEAFLQSFVTWWNNEQGGR</sequence>
<dbReference type="EMBL" id="VOUQ01000015">
    <property type="protein sequence ID" value="TXE28298.1"/>
    <property type="molecule type" value="Genomic_DNA"/>
</dbReference>
<organism evidence="1 2">
    <name type="scientific">Serratia marcescens</name>
    <dbReference type="NCBI Taxonomy" id="615"/>
    <lineage>
        <taxon>Bacteria</taxon>
        <taxon>Pseudomonadati</taxon>
        <taxon>Pseudomonadota</taxon>
        <taxon>Gammaproteobacteria</taxon>
        <taxon>Enterobacterales</taxon>
        <taxon>Yersiniaceae</taxon>
        <taxon>Serratia</taxon>
    </lineage>
</organism>
<dbReference type="RefSeq" id="WP_147882520.1">
    <property type="nucleotide sequence ID" value="NZ_VOUQ01000015.1"/>
</dbReference>
<name>A0A5C7C400_SERMA</name>
<dbReference type="AlphaFoldDB" id="A0A5C7C400"/>
<evidence type="ECO:0000313" key="2">
    <source>
        <dbReference type="Proteomes" id="UP000321126"/>
    </source>
</evidence>
<accession>A0A5C7C400</accession>
<comment type="caution">
    <text evidence="1">The sequence shown here is derived from an EMBL/GenBank/DDBJ whole genome shotgun (WGS) entry which is preliminary data.</text>
</comment>
<reference evidence="1 2" key="1">
    <citation type="submission" date="2019-07" db="EMBL/GenBank/DDBJ databases">
        <title>Serratia strains were isolated from fresh produce.</title>
        <authorList>
            <person name="Cho G.-S."/>
            <person name="Stein M."/>
            <person name="Lee W."/>
            <person name="Suh S.H."/>
            <person name="Franz C.M.A.P."/>
        </authorList>
    </citation>
    <scope>NUCLEOTIDE SEQUENCE [LARGE SCALE GENOMIC DNA]</scope>
    <source>
        <strain evidence="1 2">S16</strain>
    </source>
</reference>
<protein>
    <submittedName>
        <fullName evidence="1">DUF957 domain-containing protein</fullName>
    </submittedName>
</protein>
<gene>
    <name evidence="1" type="ORF">FOT62_21235</name>
</gene>
<evidence type="ECO:0000313" key="1">
    <source>
        <dbReference type="EMBL" id="TXE28298.1"/>
    </source>
</evidence>
<dbReference type="AntiFam" id="ANF00264">
    <property type="entry name" value="Spurious protein deried frameshifted phage protein"/>
</dbReference>
<proteinExistence type="predicted"/>